<dbReference type="EMBL" id="JAMDMJ010000029">
    <property type="protein sequence ID" value="MCY9598270.1"/>
    <property type="molecule type" value="Genomic_DNA"/>
</dbReference>
<evidence type="ECO:0000313" key="6">
    <source>
        <dbReference type="EMBL" id="MCY9598270.1"/>
    </source>
</evidence>
<keyword evidence="4" id="KW-0472">Membrane</keyword>
<dbReference type="InterPro" id="IPR020449">
    <property type="entry name" value="Tscrpt_reg_AraC-type_HTH"/>
</dbReference>
<dbReference type="SMART" id="SM00342">
    <property type="entry name" value="HTH_ARAC"/>
    <property type="match status" value="1"/>
</dbReference>
<dbReference type="KEGG" id="pchi:PC41400_16045"/>
<keyword evidence="4" id="KW-0812">Transmembrane</keyword>
<accession>A0A410X4Y5</accession>
<dbReference type="Pfam" id="PF12833">
    <property type="entry name" value="HTH_18"/>
    <property type="match status" value="1"/>
</dbReference>
<dbReference type="PROSITE" id="PS01124">
    <property type="entry name" value="HTH_ARAC_FAMILY_2"/>
    <property type="match status" value="1"/>
</dbReference>
<dbReference type="InterPro" id="IPR018062">
    <property type="entry name" value="HTH_AraC-typ_CS"/>
</dbReference>
<evidence type="ECO:0000256" key="4">
    <source>
        <dbReference type="SAM" id="Phobius"/>
    </source>
</evidence>
<reference evidence="7 8" key="1">
    <citation type="submission" date="2018-01" db="EMBL/GenBank/DDBJ databases">
        <title>The whole genome sequencing and assembly of Paenibacillus chitinolyticus KCCM 41400 strain.</title>
        <authorList>
            <person name="Kim J.-Y."/>
            <person name="Park M.-K."/>
            <person name="Lee Y.-J."/>
            <person name="Yi H."/>
            <person name="Bahn Y.-S."/>
            <person name="Kim J.F."/>
            <person name="Lee D.-W."/>
        </authorList>
    </citation>
    <scope>NUCLEOTIDE SEQUENCE [LARGE SCALE GENOMIC DNA]</scope>
    <source>
        <strain evidence="7 8">KCCM 41400</strain>
    </source>
</reference>
<reference evidence="6 9" key="2">
    <citation type="submission" date="2022-05" db="EMBL/GenBank/DDBJ databases">
        <title>Genome Sequencing of Bee-Associated Microbes.</title>
        <authorList>
            <person name="Dunlap C."/>
        </authorList>
    </citation>
    <scope>NUCLEOTIDE SEQUENCE [LARGE SCALE GENOMIC DNA]</scope>
    <source>
        <strain evidence="6 9">NRRL B-23120</strain>
    </source>
</reference>
<organism evidence="7 8">
    <name type="scientific">Paenibacillus chitinolyticus</name>
    <dbReference type="NCBI Taxonomy" id="79263"/>
    <lineage>
        <taxon>Bacteria</taxon>
        <taxon>Bacillati</taxon>
        <taxon>Bacillota</taxon>
        <taxon>Bacilli</taxon>
        <taxon>Bacillales</taxon>
        <taxon>Paenibacillaceae</taxon>
        <taxon>Paenibacillus</taxon>
    </lineage>
</organism>
<dbReference type="RefSeq" id="WP_084706496.1">
    <property type="nucleotide sequence ID" value="NZ_CP026520.1"/>
</dbReference>
<keyword evidence="4" id="KW-1133">Transmembrane helix</keyword>
<name>A0A410X4Y5_9BACL</name>
<dbReference type="Gene3D" id="1.10.10.60">
    <property type="entry name" value="Homeodomain-like"/>
    <property type="match status" value="2"/>
</dbReference>
<protein>
    <submittedName>
        <fullName evidence="7">AraC family transcriptional regulator</fullName>
    </submittedName>
    <submittedName>
        <fullName evidence="6">Helix-turn-helix domain-containing protein</fullName>
    </submittedName>
</protein>
<dbReference type="AlphaFoldDB" id="A0A410X4Y5"/>
<evidence type="ECO:0000313" key="8">
    <source>
        <dbReference type="Proteomes" id="UP000288943"/>
    </source>
</evidence>
<evidence type="ECO:0000256" key="3">
    <source>
        <dbReference type="ARBA" id="ARBA00023163"/>
    </source>
</evidence>
<dbReference type="GO" id="GO:0003700">
    <property type="term" value="F:DNA-binding transcription factor activity"/>
    <property type="evidence" value="ECO:0007669"/>
    <property type="project" value="InterPro"/>
</dbReference>
<dbReference type="GeneID" id="95376320"/>
<keyword evidence="1" id="KW-0805">Transcription regulation</keyword>
<proteinExistence type="predicted"/>
<evidence type="ECO:0000256" key="2">
    <source>
        <dbReference type="ARBA" id="ARBA00023125"/>
    </source>
</evidence>
<keyword evidence="9" id="KW-1185">Reference proteome</keyword>
<feature type="domain" description="HTH araC/xylS-type" evidence="5">
    <location>
        <begin position="672"/>
        <end position="771"/>
    </location>
</feature>
<evidence type="ECO:0000259" key="5">
    <source>
        <dbReference type="PROSITE" id="PS01124"/>
    </source>
</evidence>
<dbReference type="PANTHER" id="PTHR43280">
    <property type="entry name" value="ARAC-FAMILY TRANSCRIPTIONAL REGULATOR"/>
    <property type="match status" value="1"/>
</dbReference>
<sequence length="772" mass="86354">MYSLKRIPFNRRSVIVTWLISYITVLLVPVLINGVIYMVTWNVVETEVNRSNEAVIKQMEQAIDNHLKGIERLSVEMALNKRLAGFIHAGSPLTDDDHYELIGIAGDLGVYKVANDFIDQIYIYYKNSDTVISSRERTDSRVLYETLRENEGTDYGEWKSFFDKRFIQEYAPVTLSENGSKTGAVLYAKSVILDNPDLPGGVILFVIKESKLLANLAPVHNASVAVLDEKNRLLASSGTDQKTDYPAYGELSGKSGLVYKKSAGRNLAVSYTTSEQTGWKYVSMMPAEIFDEKMEHMSVLIFVNLFLSLLIGGILTFLFLKKNYSPIHVLIRNLSTKSGLAFEEGSNEYGFVQKALNNAFAEKENVSRRLMQHRDAIRSHFLQGLLKGRLDPNVPVHESLSAHDIGFPYEHYAVLLFRIDQFGKWDEPGGGDAKKIRQIQFLLMNVAEEAAVAGRCRAVTAGIDDMQACILNISPEADEGEIRRLAQQVQAFLLDHFQVRLTIAISGVHAGLATVPFAYQEALAAMEYRIVMGSGEVIAYGDLPGGDEFEEAAFYSYPMHVEQQLINFVKAGDFGQANALVEQVIERNVVQKTLSVPLSRCLLFDLVGTLLKALDEIGLPGKRELIRELNPAERLAGSETLQEMTAGMREVLSRVCGFIQESRKPEHDQLSRQVAEYVRQNYSSENLNISMIGEAFGLTPSYLSKQFKAQTGEALLDVIQKVRLAEAKKLLSQSSDPIIEIARKVGYSDINTFNRIFKKFEGVTPGKYKEIL</sequence>
<dbReference type="InterPro" id="IPR009057">
    <property type="entry name" value="Homeodomain-like_sf"/>
</dbReference>
<feature type="transmembrane region" description="Helical" evidence="4">
    <location>
        <begin position="15"/>
        <end position="40"/>
    </location>
</feature>
<dbReference type="PRINTS" id="PR00032">
    <property type="entry name" value="HTHARAC"/>
</dbReference>
<gene>
    <name evidence="6" type="ORF">M5X16_21205</name>
    <name evidence="7" type="ORF">PC41400_16045</name>
</gene>
<dbReference type="InterPro" id="IPR041522">
    <property type="entry name" value="CdaR_GGDEF"/>
</dbReference>
<dbReference type="InterPro" id="IPR018060">
    <property type="entry name" value="HTH_AraC"/>
</dbReference>
<evidence type="ECO:0000313" key="9">
    <source>
        <dbReference type="Proteomes" id="UP001527202"/>
    </source>
</evidence>
<feature type="transmembrane region" description="Helical" evidence="4">
    <location>
        <begin position="299"/>
        <end position="320"/>
    </location>
</feature>
<dbReference type="SUPFAM" id="SSF46689">
    <property type="entry name" value="Homeodomain-like"/>
    <property type="match status" value="1"/>
</dbReference>
<dbReference type="OrthoDB" id="2515823at2"/>
<dbReference type="PANTHER" id="PTHR43280:SF2">
    <property type="entry name" value="HTH-TYPE TRANSCRIPTIONAL REGULATOR EXSA"/>
    <property type="match status" value="1"/>
</dbReference>
<evidence type="ECO:0000256" key="1">
    <source>
        <dbReference type="ARBA" id="ARBA00023015"/>
    </source>
</evidence>
<dbReference type="PROSITE" id="PS00041">
    <property type="entry name" value="HTH_ARAC_FAMILY_1"/>
    <property type="match status" value="1"/>
</dbReference>
<dbReference type="Pfam" id="PF17853">
    <property type="entry name" value="GGDEF_2"/>
    <property type="match status" value="1"/>
</dbReference>
<dbReference type="Proteomes" id="UP000288943">
    <property type="component" value="Chromosome"/>
</dbReference>
<dbReference type="GO" id="GO:0043565">
    <property type="term" value="F:sequence-specific DNA binding"/>
    <property type="evidence" value="ECO:0007669"/>
    <property type="project" value="InterPro"/>
</dbReference>
<keyword evidence="2" id="KW-0238">DNA-binding</keyword>
<dbReference type="Proteomes" id="UP001527202">
    <property type="component" value="Unassembled WGS sequence"/>
</dbReference>
<dbReference type="EMBL" id="CP026520">
    <property type="protein sequence ID" value="QAV21718.1"/>
    <property type="molecule type" value="Genomic_DNA"/>
</dbReference>
<evidence type="ECO:0000313" key="7">
    <source>
        <dbReference type="EMBL" id="QAV21718.1"/>
    </source>
</evidence>
<keyword evidence="3" id="KW-0804">Transcription</keyword>